<evidence type="ECO:0000313" key="2">
    <source>
        <dbReference type="Proteomes" id="UP000326331"/>
    </source>
</evidence>
<protein>
    <submittedName>
        <fullName evidence="1">DUF309 domain-containing protein</fullName>
    </submittedName>
</protein>
<accession>A0ABX6C4M0</accession>
<organism evidence="1 2">
    <name type="scientific">Tepidiforma bonchosmolovskayae</name>
    <dbReference type="NCBI Taxonomy" id="2601677"/>
    <lineage>
        <taxon>Bacteria</taxon>
        <taxon>Bacillati</taxon>
        <taxon>Chloroflexota</taxon>
        <taxon>Tepidiformia</taxon>
        <taxon>Tepidiformales</taxon>
        <taxon>Tepidiformaceae</taxon>
        <taxon>Tepidiforma</taxon>
    </lineage>
</organism>
<dbReference type="PANTHER" id="PTHR34796">
    <property type="entry name" value="EXPRESSED PROTEIN"/>
    <property type="match status" value="1"/>
</dbReference>
<dbReference type="Pfam" id="PF03745">
    <property type="entry name" value="DUF309"/>
    <property type="match status" value="1"/>
</dbReference>
<reference evidence="1 2" key="2">
    <citation type="submission" date="2019-10" db="EMBL/GenBank/DDBJ databases">
        <title>Thermopilla bonchosmolovskayae gen. nov., sp. nov., a moderately thermophilic Chloroflexi bacterium from a Chukotka hot spring (Arctic, Russia), representing a novel classis Thermopillaia, which include previously uncultivated lineage OLB14.</title>
        <authorList>
            <person name="Kochetkova T.V."/>
            <person name="Zayulina K.S."/>
            <person name="Zhigarkov V.S."/>
            <person name="Minaev N.V."/>
            <person name="Novikov A."/>
            <person name="Toshchakov S.V."/>
            <person name="Elcheninov A.G."/>
            <person name="Kublanov I.V."/>
        </authorList>
    </citation>
    <scope>NUCLEOTIDE SEQUENCE [LARGE SCALE GENOMIC DNA]</scope>
    <source>
        <strain evidence="1 2">3753O</strain>
    </source>
</reference>
<dbReference type="InterPro" id="IPR005500">
    <property type="entry name" value="DUF309"/>
</dbReference>
<dbReference type="Gene3D" id="1.10.3450.10">
    <property type="entry name" value="TTHA0068-like"/>
    <property type="match status" value="1"/>
</dbReference>
<reference evidence="1 2" key="1">
    <citation type="submission" date="2019-08" db="EMBL/GenBank/DDBJ databases">
        <authorList>
            <person name="Toschakov S.V."/>
        </authorList>
    </citation>
    <scope>NUCLEOTIDE SEQUENCE [LARGE SCALE GENOMIC DNA]</scope>
    <source>
        <strain evidence="1 2">3753O</strain>
    </source>
</reference>
<dbReference type="EMBL" id="CP042829">
    <property type="protein sequence ID" value="QFG04217.1"/>
    <property type="molecule type" value="Genomic_DNA"/>
</dbReference>
<dbReference type="PANTHER" id="PTHR34796:SF1">
    <property type="entry name" value="EXPRESSED PROTEIN"/>
    <property type="match status" value="1"/>
</dbReference>
<sequence>MVARRKRFVTKRVTVPEAFERFCAEFNEGRFYEAHEHLEEIWQFEHGPVRDLYKALIQAAAAYVHVQRGGYPGASRLLRTALGYLEPYRPGPAMGFDAEAIGRALEEARDLLERLGPDGVAQFPLAQRPRMAFDRSALSAEARRWRAWGFDEEGLPVAMEVTIPA</sequence>
<gene>
    <name evidence="1" type="ORF">Tbon_13350</name>
</gene>
<evidence type="ECO:0000313" key="1">
    <source>
        <dbReference type="EMBL" id="QFG04217.1"/>
    </source>
</evidence>
<keyword evidence="2" id="KW-1185">Reference proteome</keyword>
<proteinExistence type="predicted"/>
<dbReference type="SUPFAM" id="SSF140663">
    <property type="entry name" value="TTHA0068-like"/>
    <property type="match status" value="1"/>
</dbReference>
<name>A0ABX6C4M0_9CHLR</name>
<dbReference type="RefSeq" id="WP_158068153.1">
    <property type="nucleotide sequence ID" value="NZ_CP042829.1"/>
</dbReference>
<dbReference type="InterPro" id="IPR023203">
    <property type="entry name" value="TTHA0068_sf"/>
</dbReference>
<dbReference type="Proteomes" id="UP000326331">
    <property type="component" value="Chromosome"/>
</dbReference>